<comment type="function">
    <text evidence="7">Endothelins are endothelium-derived vasoconstrictor peptides. Probable ligand for G-protein coupled receptors EDNRA and EDNRB which activates PTK2B, BCAR1, BCAR3 and, GTPases RAP1 and RHOA cascade in glomerular mesangial cells. Also binds the DEAR/FBXW7-AS1 receptor. Promotes mesenteric arterial wall remodeling via activation of ROCK signaling and subsequent colocalization of NFATC3 with F-actin filaments. NFATC3 then translocates to the nucleus where it subsequently promotes the transcription of the smooth muscle hypertrophy and differentiation marker ACTA2.</text>
</comment>
<dbReference type="Proteomes" id="UP000694580">
    <property type="component" value="Chromosome 20"/>
</dbReference>
<reference evidence="11" key="3">
    <citation type="submission" date="2025-09" db="UniProtKB">
        <authorList>
            <consortium name="Ensembl"/>
        </authorList>
    </citation>
    <scope>IDENTIFICATION</scope>
</reference>
<feature type="signal peptide" evidence="9">
    <location>
        <begin position="1"/>
        <end position="29"/>
    </location>
</feature>
<evidence type="ECO:0000256" key="4">
    <source>
        <dbReference type="ARBA" id="ARBA00022858"/>
    </source>
</evidence>
<keyword evidence="9" id="KW-0732">Signal</keyword>
<evidence type="ECO:0000313" key="12">
    <source>
        <dbReference type="Proteomes" id="UP000694580"/>
    </source>
</evidence>
<evidence type="ECO:0000256" key="1">
    <source>
        <dbReference type="ARBA" id="ARBA00004613"/>
    </source>
</evidence>
<feature type="compositionally biased region" description="Basic and acidic residues" evidence="8">
    <location>
        <begin position="113"/>
        <end position="122"/>
    </location>
</feature>
<dbReference type="GO" id="GO:0014826">
    <property type="term" value="P:vein smooth muscle contraction"/>
    <property type="evidence" value="ECO:0007669"/>
    <property type="project" value="TreeGrafter"/>
</dbReference>
<dbReference type="GeneID" id="114769959"/>
<feature type="domain" description="Endothelin-like toxin" evidence="10">
    <location>
        <begin position="45"/>
        <end position="66"/>
    </location>
</feature>
<name>A0AAY4DQG3_9TELE</name>
<dbReference type="Pfam" id="PF00322">
    <property type="entry name" value="Endothelin"/>
    <property type="match status" value="1"/>
</dbReference>
<evidence type="ECO:0000256" key="3">
    <source>
        <dbReference type="ARBA" id="ARBA00022525"/>
    </source>
</evidence>
<proteinExistence type="inferred from homology"/>
<sequence>MEFRFAFSVLPVVLFGIFHTVAPAPFAEAAPLGASIPAHRSRTKRCSCASFLDKECVYFCHLDIIWVNTPERTVSYGLGSAPRRKRAATGTPRCKCGHGGDRACRAFCQPGDRRRNQADPDKVIQAPGGTEAGRIRRRGHRSADPSVLKGKRSTLDLLEKWMGSRYRQRWAWTSESAAS</sequence>
<evidence type="ECO:0000259" key="10">
    <source>
        <dbReference type="SMART" id="SM00272"/>
    </source>
</evidence>
<evidence type="ECO:0000256" key="6">
    <source>
        <dbReference type="ARBA" id="ARBA00040197"/>
    </source>
</evidence>
<organism evidence="11 12">
    <name type="scientific">Denticeps clupeoides</name>
    <name type="common">denticle herring</name>
    <dbReference type="NCBI Taxonomy" id="299321"/>
    <lineage>
        <taxon>Eukaryota</taxon>
        <taxon>Metazoa</taxon>
        <taxon>Chordata</taxon>
        <taxon>Craniata</taxon>
        <taxon>Vertebrata</taxon>
        <taxon>Euteleostomi</taxon>
        <taxon>Actinopterygii</taxon>
        <taxon>Neopterygii</taxon>
        <taxon>Teleostei</taxon>
        <taxon>Clupei</taxon>
        <taxon>Clupeiformes</taxon>
        <taxon>Denticipitoidei</taxon>
        <taxon>Denticipitidae</taxon>
        <taxon>Denticeps</taxon>
    </lineage>
</organism>
<evidence type="ECO:0000256" key="8">
    <source>
        <dbReference type="SAM" id="MobiDB-lite"/>
    </source>
</evidence>
<dbReference type="PRINTS" id="PR00365">
    <property type="entry name" value="ENDOTHELIN"/>
</dbReference>
<dbReference type="InterPro" id="IPR020475">
    <property type="entry name" value="Endothelin"/>
</dbReference>
<feature type="chain" id="PRO_5044268335" description="Endothelin-1" evidence="9">
    <location>
        <begin position="30"/>
        <end position="179"/>
    </location>
</feature>
<keyword evidence="4" id="KW-0838">Vasoactive</keyword>
<dbReference type="InterPro" id="IPR001928">
    <property type="entry name" value="Endothln-like_toxin"/>
</dbReference>
<dbReference type="GeneTree" id="ENSGT00950000183053"/>
<dbReference type="AlphaFoldDB" id="A0AAY4DQG3"/>
<keyword evidence="12" id="KW-1185">Reference proteome</keyword>
<evidence type="ECO:0000256" key="2">
    <source>
        <dbReference type="ARBA" id="ARBA00010959"/>
    </source>
</evidence>
<evidence type="ECO:0000256" key="7">
    <source>
        <dbReference type="ARBA" id="ARBA00046081"/>
    </source>
</evidence>
<dbReference type="GO" id="GO:0005615">
    <property type="term" value="C:extracellular space"/>
    <property type="evidence" value="ECO:0007669"/>
    <property type="project" value="TreeGrafter"/>
</dbReference>
<dbReference type="PROSITE" id="PS00270">
    <property type="entry name" value="ENDOTHELIN"/>
    <property type="match status" value="2"/>
</dbReference>
<protein>
    <recommendedName>
        <fullName evidence="6">Endothelin-1</fullName>
    </recommendedName>
</protein>
<dbReference type="Ensembl" id="ENSDCDT00010057869.1">
    <property type="protein sequence ID" value="ENSDCDP00010047630.1"/>
    <property type="gene ID" value="ENSDCDG00010028788.1"/>
</dbReference>
<dbReference type="PANTHER" id="PTHR13874">
    <property type="entry name" value="ENDOTHELIN"/>
    <property type="match status" value="1"/>
</dbReference>
<accession>A0AAY4DQG3</accession>
<comment type="similarity">
    <text evidence="2">Belongs to the endothelin/sarafotoxin family.</text>
</comment>
<evidence type="ECO:0000256" key="9">
    <source>
        <dbReference type="SAM" id="SignalP"/>
    </source>
</evidence>
<feature type="domain" description="Endothelin-like toxin" evidence="10">
    <location>
        <begin position="93"/>
        <end position="114"/>
    </location>
</feature>
<reference evidence="11" key="2">
    <citation type="submission" date="2025-08" db="UniProtKB">
        <authorList>
            <consortium name="Ensembl"/>
        </authorList>
    </citation>
    <scope>IDENTIFICATION</scope>
</reference>
<dbReference type="GO" id="GO:0006874">
    <property type="term" value="P:intracellular calcium ion homeostasis"/>
    <property type="evidence" value="ECO:0007669"/>
    <property type="project" value="TreeGrafter"/>
</dbReference>
<keyword evidence="5" id="KW-0839">Vasoconstrictor</keyword>
<dbReference type="GO" id="GO:0031708">
    <property type="term" value="F:endothelin B receptor binding"/>
    <property type="evidence" value="ECO:0007669"/>
    <property type="project" value="TreeGrafter"/>
</dbReference>
<comment type="subcellular location">
    <subcellularLocation>
        <location evidence="1">Secreted</location>
    </subcellularLocation>
</comment>
<dbReference type="InterPro" id="IPR019764">
    <property type="entry name" value="Endothelin_toxin_CS"/>
</dbReference>
<dbReference type="RefSeq" id="XP_028819246.1">
    <property type="nucleotide sequence ID" value="XM_028963413.1"/>
</dbReference>
<dbReference type="GO" id="GO:0031707">
    <property type="term" value="F:endothelin A receptor binding"/>
    <property type="evidence" value="ECO:0007669"/>
    <property type="project" value="TreeGrafter"/>
</dbReference>
<dbReference type="GO" id="GO:0019229">
    <property type="term" value="P:regulation of vasoconstriction"/>
    <property type="evidence" value="ECO:0007669"/>
    <property type="project" value="InterPro"/>
</dbReference>
<feature type="region of interest" description="Disordered" evidence="8">
    <location>
        <begin position="113"/>
        <end position="147"/>
    </location>
</feature>
<dbReference type="SMART" id="SM00272">
    <property type="entry name" value="END"/>
    <property type="match status" value="2"/>
</dbReference>
<dbReference type="GO" id="GO:0005179">
    <property type="term" value="F:hormone activity"/>
    <property type="evidence" value="ECO:0007669"/>
    <property type="project" value="TreeGrafter"/>
</dbReference>
<reference evidence="11 12" key="1">
    <citation type="submission" date="2020-06" db="EMBL/GenBank/DDBJ databases">
        <authorList>
            <consortium name="Wellcome Sanger Institute Data Sharing"/>
        </authorList>
    </citation>
    <scope>NUCLEOTIDE SEQUENCE [LARGE SCALE GENOMIC DNA]</scope>
</reference>
<dbReference type="GO" id="GO:0003100">
    <property type="term" value="P:regulation of systemic arterial blood pressure by endothelin"/>
    <property type="evidence" value="ECO:0007669"/>
    <property type="project" value="TreeGrafter"/>
</dbReference>
<evidence type="ECO:0000313" key="11">
    <source>
        <dbReference type="Ensembl" id="ENSDCDP00010047630.1"/>
    </source>
</evidence>
<dbReference type="PANTHER" id="PTHR13874:SF10">
    <property type="entry name" value="ENDOTHELIN-1"/>
    <property type="match status" value="1"/>
</dbReference>
<gene>
    <name evidence="11" type="primary">EDN1</name>
</gene>
<keyword evidence="3" id="KW-0964">Secreted</keyword>
<evidence type="ECO:0000256" key="5">
    <source>
        <dbReference type="ARBA" id="ARBA00023322"/>
    </source>
</evidence>